<keyword evidence="3" id="KW-1185">Reference proteome</keyword>
<dbReference type="Gene3D" id="3.60.15.10">
    <property type="entry name" value="Ribonuclease Z/Hydroxyacylglutathione hydrolase-like"/>
    <property type="match status" value="1"/>
</dbReference>
<name>A0A4Y6PZI0_PERCE</name>
<dbReference type="GO" id="GO:0016787">
    <property type="term" value="F:hydrolase activity"/>
    <property type="evidence" value="ECO:0007669"/>
    <property type="project" value="UniProtKB-KW"/>
</dbReference>
<dbReference type="GO" id="GO:0004521">
    <property type="term" value="F:RNA endonuclease activity"/>
    <property type="evidence" value="ECO:0007669"/>
    <property type="project" value="TreeGrafter"/>
</dbReference>
<dbReference type="SUPFAM" id="SSF56281">
    <property type="entry name" value="Metallo-hydrolase/oxidoreductase"/>
    <property type="match status" value="1"/>
</dbReference>
<evidence type="ECO:0000313" key="3">
    <source>
        <dbReference type="Proteomes" id="UP000315995"/>
    </source>
</evidence>
<dbReference type="Proteomes" id="UP000315995">
    <property type="component" value="Chromosome"/>
</dbReference>
<reference evidence="2 3" key="1">
    <citation type="submission" date="2019-06" db="EMBL/GenBank/DDBJ databases">
        <title>Persicimonas caeni gen. nov., sp. nov., a predatory bacterium isolated from solar saltern.</title>
        <authorList>
            <person name="Wang S."/>
        </authorList>
    </citation>
    <scope>NUCLEOTIDE SEQUENCE [LARGE SCALE GENOMIC DNA]</scope>
    <source>
        <strain evidence="2 3">YN101</strain>
    </source>
</reference>
<gene>
    <name evidence="2" type="ORF">FIV42_24160</name>
</gene>
<dbReference type="InterPro" id="IPR036866">
    <property type="entry name" value="RibonucZ/Hydroxyglut_hydro"/>
</dbReference>
<organism evidence="2 3">
    <name type="scientific">Persicimonas caeni</name>
    <dbReference type="NCBI Taxonomy" id="2292766"/>
    <lineage>
        <taxon>Bacteria</taxon>
        <taxon>Deltaproteobacteria</taxon>
        <taxon>Bradymonadales</taxon>
        <taxon>Bradymonadaceae</taxon>
        <taxon>Persicimonas</taxon>
    </lineage>
</organism>
<dbReference type="EMBL" id="CP041186">
    <property type="protein sequence ID" value="QDG53724.1"/>
    <property type="molecule type" value="Genomic_DNA"/>
</dbReference>
<accession>A0A5B8YAJ1</accession>
<proteinExistence type="predicted"/>
<evidence type="ECO:0000313" key="2">
    <source>
        <dbReference type="EMBL" id="QDG53724.1"/>
    </source>
</evidence>
<keyword evidence="2" id="KW-0378">Hydrolase</keyword>
<dbReference type="PANTHER" id="PTHR11203:SF37">
    <property type="entry name" value="INTEGRATOR COMPLEX SUBUNIT 11"/>
    <property type="match status" value="1"/>
</dbReference>
<dbReference type="InterPro" id="IPR050698">
    <property type="entry name" value="MBL"/>
</dbReference>
<evidence type="ECO:0000259" key="1">
    <source>
        <dbReference type="SMART" id="SM00849"/>
    </source>
</evidence>
<protein>
    <submittedName>
        <fullName evidence="2">MBL fold metallo-hydrolase</fullName>
    </submittedName>
</protein>
<dbReference type="PANTHER" id="PTHR11203">
    <property type="entry name" value="CLEAVAGE AND POLYADENYLATION SPECIFICITY FACTOR FAMILY MEMBER"/>
    <property type="match status" value="1"/>
</dbReference>
<dbReference type="AlphaFoldDB" id="A0A4Y6PZI0"/>
<accession>A0A4Y6PZI0</accession>
<dbReference type="SMART" id="SM00849">
    <property type="entry name" value="Lactamase_B"/>
    <property type="match status" value="1"/>
</dbReference>
<dbReference type="InterPro" id="IPR001279">
    <property type="entry name" value="Metallo-B-lactamas"/>
</dbReference>
<sequence length="449" mass="48307">MGAPKPNRRINIAKRLSGISPRRHSIFSPPFLLLAMPTLPVKGIVPKPRLATKRRIVMSEISFEAACGAAELTANAYLVQAHGVRLLLDAGARQNRAPAWLDALEAPDACWLSHAHWDHLGALGPLKARWPRLTCLATSQTRRLARHALALGGLDGDRASALASQLQSVPERQYFELSTYADNPAAQKFRAMVFEAGHIPGAGMLLVEVDVGQERPFRILYTSDFCGHDQPGVPGALFPRTGQAFPIDVMVMEGVLATRKEYDEVSYADEWARFQQWTANRTGGALVAVSTLGEAAQVVSGLVEAGERPVVHRMLEPVVGKLVDKQSVEFGDETHARRALGLGKVVVAPGEGLQRSTPAGRLADAAGAVAVLNRKPRRKAAAPSERFLLGNHAPRGQLVGAVNAVNPSKVILVHGHKSQLFSLKRAIEKSGYAGEVLIPKTGETVPLSS</sequence>
<dbReference type="Pfam" id="PF07521">
    <property type="entry name" value="RMMBL"/>
    <property type="match status" value="1"/>
</dbReference>
<dbReference type="InterPro" id="IPR011108">
    <property type="entry name" value="RMMBL"/>
</dbReference>
<dbReference type="Pfam" id="PF00753">
    <property type="entry name" value="Lactamase_B"/>
    <property type="match status" value="1"/>
</dbReference>
<dbReference type="OrthoDB" id="9803916at2"/>
<feature type="domain" description="Metallo-beta-lactamase" evidence="1">
    <location>
        <begin position="73"/>
        <end position="259"/>
    </location>
</feature>